<sequence>MSIDRRTDPDAETDHSAEPLQTDLTMSEWSESEPLDLTDRDIEMIESEINKQRTRLNYNYTADGSVILGSTHYVGIFSLPDGPTVEVRPKAAGTNLLHLYRYARGVAAPPLDSQSSVVAGRRFVDALATLYLEELETIWRSGLHTGYRHVQETEEHLRGRLNLQRQLQRQGPTGMEFECDYDELTADTVENRAVLYATRILASLVQSNGLRRELQQHVTRFRRRVTLVPVQPHQLDQIELTRLNDHYEDALRYAELIINGIYIDDFQSGTRPTLAVLIDMNRIFEAVVERAAREAIQDMDGLRVRGQGKVRGLVTGGKFPVRMRPDFVIRNHTDEVVFVGDAKWKTGSPNQADLYQLTAYQLADDVPGILVYPSQYQSIETEYTIQDTHSLRLVELPTAEGDRDYREFVEDFKTTLSGHLEDLIQ</sequence>
<feature type="region of interest" description="Disordered" evidence="1">
    <location>
        <begin position="1"/>
        <end position="33"/>
    </location>
</feature>
<keyword evidence="3" id="KW-1185">Reference proteome</keyword>
<evidence type="ECO:0000313" key="2">
    <source>
        <dbReference type="EMBL" id="TKR27979.1"/>
    </source>
</evidence>
<keyword evidence="2" id="KW-0255">Endonuclease</keyword>
<dbReference type="RefSeq" id="WP_137275279.1">
    <property type="nucleotide sequence ID" value="NZ_QKNX01000001.1"/>
</dbReference>
<dbReference type="Proteomes" id="UP000308037">
    <property type="component" value="Unassembled WGS sequence"/>
</dbReference>
<evidence type="ECO:0000313" key="3">
    <source>
        <dbReference type="Proteomes" id="UP000308037"/>
    </source>
</evidence>
<accession>A0A4U5JP47</accession>
<evidence type="ECO:0000256" key="1">
    <source>
        <dbReference type="SAM" id="MobiDB-lite"/>
    </source>
</evidence>
<protein>
    <submittedName>
        <fullName evidence="2">Restriction endonuclease</fullName>
    </submittedName>
</protein>
<dbReference type="PANTHER" id="PTHR38733:SF1">
    <property type="entry name" value="TYPE IV METHYL-DIRECTED RESTRICTION ENZYME ECOKMCRBC"/>
    <property type="match status" value="1"/>
</dbReference>
<comment type="caution">
    <text evidence="2">The sequence shown here is derived from an EMBL/GenBank/DDBJ whole genome shotgun (WGS) entry which is preliminary data.</text>
</comment>
<gene>
    <name evidence="2" type="ORF">DM868_02550</name>
</gene>
<dbReference type="OrthoDB" id="307807at2157"/>
<keyword evidence="2" id="KW-0540">Nuclease</keyword>
<reference evidence="2 3" key="1">
    <citation type="submission" date="2019-04" db="EMBL/GenBank/DDBJ databases">
        <title>Natronomonas sp. F20-122 a newhaloarchaeon isolated from a saline saltern of Isla Bacuta, Huelva, Spain.</title>
        <authorList>
            <person name="Duran-Viseras A."/>
            <person name="Sanchez-Porro C."/>
            <person name="Ventosa A."/>
        </authorList>
    </citation>
    <scope>NUCLEOTIDE SEQUENCE [LARGE SCALE GENOMIC DNA]</scope>
    <source>
        <strain evidence="2 3">F20-122</strain>
    </source>
</reference>
<dbReference type="GO" id="GO:0004519">
    <property type="term" value="F:endonuclease activity"/>
    <property type="evidence" value="ECO:0007669"/>
    <property type="project" value="UniProtKB-KW"/>
</dbReference>
<dbReference type="InterPro" id="IPR019292">
    <property type="entry name" value="McrC"/>
</dbReference>
<dbReference type="PANTHER" id="PTHR38733">
    <property type="entry name" value="PROTEIN MCRC"/>
    <property type="match status" value="1"/>
</dbReference>
<dbReference type="EMBL" id="QKNX01000001">
    <property type="protein sequence ID" value="TKR27979.1"/>
    <property type="molecule type" value="Genomic_DNA"/>
</dbReference>
<proteinExistence type="predicted"/>
<organism evidence="2 3">
    <name type="scientific">Natronomonas salsuginis</name>
    <dbReference type="NCBI Taxonomy" id="2217661"/>
    <lineage>
        <taxon>Archaea</taxon>
        <taxon>Methanobacteriati</taxon>
        <taxon>Methanobacteriota</taxon>
        <taxon>Stenosarchaea group</taxon>
        <taxon>Halobacteria</taxon>
        <taxon>Halobacteriales</taxon>
        <taxon>Natronomonadaceae</taxon>
        <taxon>Natronomonas</taxon>
    </lineage>
</organism>
<feature type="compositionally biased region" description="Basic and acidic residues" evidence="1">
    <location>
        <begin position="1"/>
        <end position="17"/>
    </location>
</feature>
<dbReference type="Pfam" id="PF10117">
    <property type="entry name" value="McrBC"/>
    <property type="match status" value="1"/>
</dbReference>
<name>A0A4U5JP47_9EURY</name>
<dbReference type="AlphaFoldDB" id="A0A4U5JP47"/>
<keyword evidence="2" id="KW-0378">Hydrolase</keyword>